<dbReference type="Proteomes" id="UP000639973">
    <property type="component" value="Unassembled WGS sequence"/>
</dbReference>
<evidence type="ECO:0000259" key="2">
    <source>
        <dbReference type="PROSITE" id="PS51832"/>
    </source>
</evidence>
<dbReference type="SMART" id="SM00471">
    <property type="entry name" value="HDc"/>
    <property type="match status" value="1"/>
</dbReference>
<dbReference type="PANTHER" id="PTHR45228">
    <property type="entry name" value="CYCLIC DI-GMP PHOSPHODIESTERASE TM_0186-RELATED"/>
    <property type="match status" value="1"/>
</dbReference>
<dbReference type="Pfam" id="PF13487">
    <property type="entry name" value="HD_5"/>
    <property type="match status" value="1"/>
</dbReference>
<dbReference type="InterPro" id="IPR011990">
    <property type="entry name" value="TPR-like_helical_dom_sf"/>
</dbReference>
<dbReference type="InterPro" id="IPR037522">
    <property type="entry name" value="HD_GYP_dom"/>
</dbReference>
<feature type="repeat" description="TPR" evidence="1">
    <location>
        <begin position="267"/>
        <end position="300"/>
    </location>
</feature>
<dbReference type="InterPro" id="IPR052020">
    <property type="entry name" value="Cyclic_di-GMP/3'3'-cGAMP_PDE"/>
</dbReference>
<evidence type="ECO:0000313" key="3">
    <source>
        <dbReference type="EMBL" id="GGL79438.1"/>
    </source>
</evidence>
<evidence type="ECO:0000256" key="1">
    <source>
        <dbReference type="PROSITE-ProRule" id="PRU00339"/>
    </source>
</evidence>
<keyword evidence="4" id="KW-1185">Reference proteome</keyword>
<dbReference type="InterPro" id="IPR003607">
    <property type="entry name" value="HD/PDEase_dom"/>
</dbReference>
<dbReference type="SMART" id="SM00028">
    <property type="entry name" value="TPR"/>
    <property type="match status" value="9"/>
</dbReference>
<proteinExistence type="predicted"/>
<reference evidence="4" key="1">
    <citation type="journal article" date="2019" name="Int. J. Syst. Evol. Microbiol.">
        <title>The Global Catalogue of Microorganisms (GCM) 10K type strain sequencing project: providing services to taxonomists for standard genome sequencing and annotation.</title>
        <authorList>
            <consortium name="The Broad Institute Genomics Platform"/>
            <consortium name="The Broad Institute Genome Sequencing Center for Infectious Disease"/>
            <person name="Wu L."/>
            <person name="Ma J."/>
        </authorList>
    </citation>
    <scope>NUCLEOTIDE SEQUENCE [LARGE SCALE GENOMIC DNA]</scope>
    <source>
        <strain evidence="4">JCM 15442</strain>
    </source>
</reference>
<dbReference type="Gene3D" id="1.25.40.10">
    <property type="entry name" value="Tetratricopeptide repeat domain"/>
    <property type="match status" value="3"/>
</dbReference>
<dbReference type="EMBL" id="BMOL01000006">
    <property type="protein sequence ID" value="GGL79438.1"/>
    <property type="molecule type" value="Genomic_DNA"/>
</dbReference>
<keyword evidence="1" id="KW-0802">TPR repeat</keyword>
<dbReference type="SUPFAM" id="SSF109604">
    <property type="entry name" value="HD-domain/PDEase-like"/>
    <property type="match status" value="1"/>
</dbReference>
<dbReference type="PANTHER" id="PTHR45228:SF8">
    <property type="entry name" value="TWO-COMPONENT RESPONSE REGULATOR-RELATED"/>
    <property type="match status" value="1"/>
</dbReference>
<comment type="caution">
    <text evidence="3">The sequence shown here is derived from an EMBL/GenBank/DDBJ whole genome shotgun (WGS) entry which is preliminary data.</text>
</comment>
<gene>
    <name evidence="3" type="ORF">GCM10010840_16640</name>
</gene>
<dbReference type="SUPFAM" id="SSF48452">
    <property type="entry name" value="TPR-like"/>
    <property type="match status" value="3"/>
</dbReference>
<dbReference type="CDD" id="cd00077">
    <property type="entry name" value="HDc"/>
    <property type="match status" value="1"/>
</dbReference>
<dbReference type="PROSITE" id="PS50005">
    <property type="entry name" value="TPR"/>
    <property type="match status" value="1"/>
</dbReference>
<dbReference type="Gene3D" id="1.10.3210.10">
    <property type="entry name" value="Hypothetical protein af1432"/>
    <property type="match status" value="1"/>
</dbReference>
<name>A0ABQ2G854_9DEIO</name>
<dbReference type="PROSITE" id="PS51832">
    <property type="entry name" value="HD_GYP"/>
    <property type="match status" value="1"/>
</dbReference>
<dbReference type="RefSeq" id="WP_188970824.1">
    <property type="nucleotide sequence ID" value="NZ_BMOL01000006.1"/>
</dbReference>
<protein>
    <recommendedName>
        <fullName evidence="2">HD-GYP domain-containing protein</fullName>
    </recommendedName>
</protein>
<feature type="domain" description="HD-GYP" evidence="2">
    <location>
        <begin position="433"/>
        <end position="630"/>
    </location>
</feature>
<dbReference type="InterPro" id="IPR019734">
    <property type="entry name" value="TPR_rpt"/>
</dbReference>
<sequence>MTDARHALEEALVIAANQDAPALRAEAHFTAAQQALELDEANTAVSSALEAAKCFAASQQPERKCQAKLIALRVFMNTNDASAFEDLVGPLIEEASGCSAWEVVAHAHNLQGGMQLRHGELNEAIASLERASTLRRELNDAPGYAGSLNNLGLLHQRAGNAGQALEYFLACVAFIRSSGQSLERQLGACLINVGALYRSMQLFDQADRYLHEGIETVQRNCDQRMELAGRVALADVARDRGDLKRGIAGYLKALALAEQIGAQEEEAEVLDSLGRVYATLGDDELAAQMSRKALAIATELQLILVRVWATLSLAQLAARSGNAQEAYCLYKEAGQHAATAGLKSEVWQAKEGQARASRQLGHYQRSADLFEELLQAERADHAEHEAVRISEHQARFDVEKANMEADTQRLLREVSERAREDAEAAVQKRTQELEFAQVEIVTRLAAAAEYRDDQTGQHTFRVGHVTARLAERLGLPTAEVVMIRLAARLHDVGKIGIPDAILLKPGRFTPEEFEMMKQHTMIGGRILSGGHSKLLQVAEEIALTHHERWDGRGYPHGLKGEHIPISGRLVSVADVYDALTSERPYKKAWTPEAALSEIESQAGQQFDPRVVQAFGEMIRSGELERLDVEEDQYLIAPGVLLDEGGNELLPTRKAVEQEFSARRFPEGVEIRLTELFQEAWDKRRSHPVLAQALTEAASVLVEEYADDLGRAYVQRNQSLALLDANDLEAAALLLSNVIAVARTYADLTLERDGLNLLSAVLSAVDLQEEAQYLCEAVSVLSARLGDEVGEANAQTNLGIIQARGNQPEQAIETFREASRLYTGAGAQGGLANCLYNLADTALEVGDLNLAIDCALQSMQAAQLSPQPNIGVLALGVLARAKSESGSPVEAAQLYEQLLASPLLNPDRLPEAWGWATMYSAENQAAQGDEEGARAAFEKVLDLASRRQLLDLEVRARGQLVDLLLKQGDVAAALQHLEHERSAHKQHLSFHQTNQVRGLRIKAIVVDVLSLEDRGRPKNEAI</sequence>
<evidence type="ECO:0000313" key="4">
    <source>
        <dbReference type="Proteomes" id="UP000639973"/>
    </source>
</evidence>
<accession>A0ABQ2G854</accession>
<organism evidence="3 4">
    <name type="scientific">Deinococcus aerolatus</name>
    <dbReference type="NCBI Taxonomy" id="522487"/>
    <lineage>
        <taxon>Bacteria</taxon>
        <taxon>Thermotogati</taxon>
        <taxon>Deinococcota</taxon>
        <taxon>Deinococci</taxon>
        <taxon>Deinococcales</taxon>
        <taxon>Deinococcaceae</taxon>
        <taxon>Deinococcus</taxon>
    </lineage>
</organism>
<dbReference type="Pfam" id="PF13424">
    <property type="entry name" value="TPR_12"/>
    <property type="match status" value="2"/>
</dbReference>